<dbReference type="PANTHER" id="PTHR23501:SF191">
    <property type="entry name" value="VACUOLAR BASIC AMINO ACID TRANSPORTER 4"/>
    <property type="match status" value="1"/>
</dbReference>
<proteinExistence type="inferred from homology"/>
<evidence type="ECO:0000313" key="10">
    <source>
        <dbReference type="Proteomes" id="UP001498771"/>
    </source>
</evidence>
<evidence type="ECO:0000256" key="7">
    <source>
        <dbReference type="SAM" id="Phobius"/>
    </source>
</evidence>
<protein>
    <submittedName>
        <fullName evidence="9">Multidrug resistance protein fnx1</fullName>
    </submittedName>
</protein>
<evidence type="ECO:0000259" key="8">
    <source>
        <dbReference type="PROSITE" id="PS50850"/>
    </source>
</evidence>
<dbReference type="InterPro" id="IPR036259">
    <property type="entry name" value="MFS_trans_sf"/>
</dbReference>
<evidence type="ECO:0000256" key="6">
    <source>
        <dbReference type="ARBA" id="ARBA00023136"/>
    </source>
</evidence>
<dbReference type="InterPro" id="IPR011701">
    <property type="entry name" value="MFS"/>
</dbReference>
<feature type="transmembrane region" description="Helical" evidence="7">
    <location>
        <begin position="507"/>
        <end position="532"/>
    </location>
</feature>
<gene>
    <name evidence="9" type="ORF">BZA70DRAFT_242930</name>
</gene>
<comment type="subcellular location">
    <subcellularLocation>
        <location evidence="1">Endomembrane system</location>
        <topology evidence="1">Multi-pass membrane protein</topology>
    </subcellularLocation>
</comment>
<dbReference type="CDD" id="cd17502">
    <property type="entry name" value="MFS_Azr1_MDR_like"/>
    <property type="match status" value="1"/>
</dbReference>
<dbReference type="Proteomes" id="UP001498771">
    <property type="component" value="Unassembled WGS sequence"/>
</dbReference>
<dbReference type="SUPFAM" id="SSF103473">
    <property type="entry name" value="MFS general substrate transporter"/>
    <property type="match status" value="2"/>
</dbReference>
<feature type="transmembrane region" description="Helical" evidence="7">
    <location>
        <begin position="203"/>
        <end position="225"/>
    </location>
</feature>
<comment type="caution">
    <text evidence="9">The sequence shown here is derived from an EMBL/GenBank/DDBJ whole genome shotgun (WGS) entry which is preliminary data.</text>
</comment>
<sequence length="550" mass="59091">MSSESNITELEIEEVSETDNLLDNNLDPAKLEDAEADEAEEEILSTGALLTIFFSLQVGVFLAAVDGTIVATLTSRIASEFNAFRSVSWIVTGYLISQATFQPLYGKLSDIFGRKPILLFCNISFGVGSVLCGVAPNLWCLVAARVFAGCGGGGLFTMSAIVLSDIVPLRQRGLLQGIGNIVYGSGAAIGGVVGGLMQEAFGWRWTFVMQGPIIVLSVCAILFNLDLPKTEVDKRLLKRIDYAGSSTMIIGLCLFLFGVSAGGTYFPWTSPLIVCTLVSSVLILIAFAYIEIYVALEPVIDISVIKNRTVCASALTGFNLSMGYFTNIFYVSMYMLTVRGVSATDSGTTLIPQFLGTASGSFCAGLYMTRTGRYYPASVLAACCLFFGMCFIASVGYDTPRLIVSALLFMPGFGAGIYYTTTLVGMIAAIPFEQQAVCTSVVYGFRTIGSTVGVAIANAIFQNVLILRLEENITGPGAEDIIRKVQDNVEEIALVPDELKQAVIDCFLAAFHAVMYNTTFLSFCAGVASLFMKEHVLHKSVQKNAHVAME</sequence>
<dbReference type="PANTHER" id="PTHR23501">
    <property type="entry name" value="MAJOR FACILITATOR SUPERFAMILY"/>
    <property type="match status" value="1"/>
</dbReference>
<dbReference type="GeneID" id="90036094"/>
<feature type="transmembrane region" description="Helical" evidence="7">
    <location>
        <begin position="350"/>
        <end position="367"/>
    </location>
</feature>
<keyword evidence="6 7" id="KW-0472">Membrane</keyword>
<evidence type="ECO:0000256" key="1">
    <source>
        <dbReference type="ARBA" id="ARBA00004127"/>
    </source>
</evidence>
<feature type="transmembrane region" description="Helical" evidence="7">
    <location>
        <begin position="246"/>
        <end position="265"/>
    </location>
</feature>
<keyword evidence="3" id="KW-0813">Transport</keyword>
<feature type="transmembrane region" description="Helical" evidence="7">
    <location>
        <begin position="48"/>
        <end position="74"/>
    </location>
</feature>
<dbReference type="Pfam" id="PF07690">
    <property type="entry name" value="MFS_1"/>
    <property type="match status" value="1"/>
</dbReference>
<dbReference type="Gene3D" id="1.20.1720.10">
    <property type="entry name" value="Multidrug resistance protein D"/>
    <property type="match status" value="1"/>
</dbReference>
<name>A0ABR1EXX0_9ASCO</name>
<evidence type="ECO:0000256" key="4">
    <source>
        <dbReference type="ARBA" id="ARBA00022692"/>
    </source>
</evidence>
<keyword evidence="10" id="KW-1185">Reference proteome</keyword>
<dbReference type="PROSITE" id="PS50850">
    <property type="entry name" value="MFS"/>
    <property type="match status" value="1"/>
</dbReference>
<feature type="transmembrane region" description="Helical" evidence="7">
    <location>
        <begin position="403"/>
        <end position="429"/>
    </location>
</feature>
<dbReference type="RefSeq" id="XP_064765458.1">
    <property type="nucleotide sequence ID" value="XM_064910582.1"/>
</dbReference>
<feature type="transmembrane region" description="Helical" evidence="7">
    <location>
        <begin position="271"/>
        <end position="296"/>
    </location>
</feature>
<dbReference type="Gene3D" id="1.20.1250.20">
    <property type="entry name" value="MFS general substrate transporter like domains"/>
    <property type="match status" value="1"/>
</dbReference>
<evidence type="ECO:0000313" key="9">
    <source>
        <dbReference type="EMBL" id="KAK7202425.1"/>
    </source>
</evidence>
<keyword evidence="5 7" id="KW-1133">Transmembrane helix</keyword>
<feature type="transmembrane region" description="Helical" evidence="7">
    <location>
        <begin position="441"/>
        <end position="461"/>
    </location>
</feature>
<comment type="similarity">
    <text evidence="2">Belongs to the major facilitator superfamily.</text>
</comment>
<feature type="transmembrane region" description="Helical" evidence="7">
    <location>
        <begin position="142"/>
        <end position="163"/>
    </location>
</feature>
<feature type="transmembrane region" description="Helical" evidence="7">
    <location>
        <begin position="117"/>
        <end position="136"/>
    </location>
</feature>
<feature type="transmembrane region" description="Helical" evidence="7">
    <location>
        <begin position="374"/>
        <end position="397"/>
    </location>
</feature>
<keyword evidence="4 7" id="KW-0812">Transmembrane</keyword>
<feature type="domain" description="Major facilitator superfamily (MFS) profile" evidence="8">
    <location>
        <begin position="52"/>
        <end position="537"/>
    </location>
</feature>
<evidence type="ECO:0000256" key="3">
    <source>
        <dbReference type="ARBA" id="ARBA00022448"/>
    </source>
</evidence>
<feature type="transmembrane region" description="Helical" evidence="7">
    <location>
        <begin position="175"/>
        <end position="197"/>
    </location>
</feature>
<feature type="transmembrane region" description="Helical" evidence="7">
    <location>
        <begin position="308"/>
        <end position="330"/>
    </location>
</feature>
<accession>A0ABR1EXX0</accession>
<dbReference type="EMBL" id="JBBJBU010000018">
    <property type="protein sequence ID" value="KAK7202425.1"/>
    <property type="molecule type" value="Genomic_DNA"/>
</dbReference>
<dbReference type="InterPro" id="IPR020846">
    <property type="entry name" value="MFS_dom"/>
</dbReference>
<evidence type="ECO:0000256" key="5">
    <source>
        <dbReference type="ARBA" id="ARBA00022989"/>
    </source>
</evidence>
<reference evidence="9 10" key="1">
    <citation type="submission" date="2024-03" db="EMBL/GenBank/DDBJ databases">
        <title>Genome-scale model development and genomic sequencing of the oleaginous clade Lipomyces.</title>
        <authorList>
            <consortium name="Lawrence Berkeley National Laboratory"/>
            <person name="Czajka J.J."/>
            <person name="Han Y."/>
            <person name="Kim J."/>
            <person name="Mondo S.J."/>
            <person name="Hofstad B.A."/>
            <person name="Robles A."/>
            <person name="Haridas S."/>
            <person name="Riley R."/>
            <person name="LaButti K."/>
            <person name="Pangilinan J."/>
            <person name="Andreopoulos W."/>
            <person name="Lipzen A."/>
            <person name="Yan J."/>
            <person name="Wang M."/>
            <person name="Ng V."/>
            <person name="Grigoriev I.V."/>
            <person name="Spatafora J.W."/>
            <person name="Magnuson J.K."/>
            <person name="Baker S.E."/>
            <person name="Pomraning K.R."/>
        </authorList>
    </citation>
    <scope>NUCLEOTIDE SEQUENCE [LARGE SCALE GENOMIC DNA]</scope>
    <source>
        <strain evidence="9 10">Phaff 52-87</strain>
    </source>
</reference>
<evidence type="ECO:0000256" key="2">
    <source>
        <dbReference type="ARBA" id="ARBA00008335"/>
    </source>
</evidence>
<organism evidence="9 10">
    <name type="scientific">Myxozyma melibiosi</name>
    <dbReference type="NCBI Taxonomy" id="54550"/>
    <lineage>
        <taxon>Eukaryota</taxon>
        <taxon>Fungi</taxon>
        <taxon>Dikarya</taxon>
        <taxon>Ascomycota</taxon>
        <taxon>Saccharomycotina</taxon>
        <taxon>Lipomycetes</taxon>
        <taxon>Lipomycetales</taxon>
        <taxon>Lipomycetaceae</taxon>
        <taxon>Myxozyma</taxon>
    </lineage>
</organism>